<accession>A0A5C6FDJ3</accession>
<evidence type="ECO:0000313" key="2">
    <source>
        <dbReference type="Proteomes" id="UP000318288"/>
    </source>
</evidence>
<dbReference type="EMBL" id="SJPW01000001">
    <property type="protein sequence ID" value="TWU59846.1"/>
    <property type="molecule type" value="Genomic_DNA"/>
</dbReference>
<evidence type="ECO:0008006" key="3">
    <source>
        <dbReference type="Google" id="ProtNLM"/>
    </source>
</evidence>
<name>A0A5C6FDJ3_9BACT</name>
<reference evidence="1 2" key="1">
    <citation type="submission" date="2019-02" db="EMBL/GenBank/DDBJ databases">
        <title>Deep-cultivation of Planctomycetes and their phenomic and genomic characterization uncovers novel biology.</title>
        <authorList>
            <person name="Wiegand S."/>
            <person name="Jogler M."/>
            <person name="Boedeker C."/>
            <person name="Pinto D."/>
            <person name="Vollmers J."/>
            <person name="Rivas-Marin E."/>
            <person name="Kohn T."/>
            <person name="Peeters S.H."/>
            <person name="Heuer A."/>
            <person name="Rast P."/>
            <person name="Oberbeckmann S."/>
            <person name="Bunk B."/>
            <person name="Jeske O."/>
            <person name="Meyerdierks A."/>
            <person name="Storesund J.E."/>
            <person name="Kallscheuer N."/>
            <person name="Luecker S."/>
            <person name="Lage O.M."/>
            <person name="Pohl T."/>
            <person name="Merkel B.J."/>
            <person name="Hornburger P."/>
            <person name="Mueller R.-W."/>
            <person name="Bruemmer F."/>
            <person name="Labrenz M."/>
            <person name="Spormann A.M."/>
            <person name="Op Den Camp H."/>
            <person name="Overmann J."/>
            <person name="Amann R."/>
            <person name="Jetten M.S.M."/>
            <person name="Mascher T."/>
            <person name="Medema M.H."/>
            <person name="Devos D.P."/>
            <person name="Kaster A.-K."/>
            <person name="Ovreas L."/>
            <person name="Rohde M."/>
            <person name="Galperin M.Y."/>
            <person name="Jogler C."/>
        </authorList>
    </citation>
    <scope>NUCLEOTIDE SEQUENCE [LARGE SCALE GENOMIC DNA]</scope>
    <source>
        <strain evidence="1 2">Poly51</strain>
    </source>
</reference>
<proteinExistence type="predicted"/>
<gene>
    <name evidence="1" type="ORF">Poly51_01190</name>
</gene>
<dbReference type="AlphaFoldDB" id="A0A5C6FDJ3"/>
<keyword evidence="2" id="KW-1185">Reference proteome</keyword>
<protein>
    <recommendedName>
        <fullName evidence="3">FlgN protein</fullName>
    </recommendedName>
</protein>
<sequence length="161" mass="17775">MDWTNRVETYLNELEQTAEIIDLILDETRVRTIGVQTDDVSESTRQLKDALADLETKIAEREDLLRDADAPPSGLTLTEKLAGSLRIEDARLASRCRDLAGTIQKTHTRAVSLFVCQYHLADLTTNLVGILSGASRLQTYRAINDTERPSKAGGGLFDEAA</sequence>
<organism evidence="1 2">
    <name type="scientific">Rubripirellula tenax</name>
    <dbReference type="NCBI Taxonomy" id="2528015"/>
    <lineage>
        <taxon>Bacteria</taxon>
        <taxon>Pseudomonadati</taxon>
        <taxon>Planctomycetota</taxon>
        <taxon>Planctomycetia</taxon>
        <taxon>Pirellulales</taxon>
        <taxon>Pirellulaceae</taxon>
        <taxon>Rubripirellula</taxon>
    </lineage>
</organism>
<evidence type="ECO:0000313" key="1">
    <source>
        <dbReference type="EMBL" id="TWU59846.1"/>
    </source>
</evidence>
<dbReference type="Proteomes" id="UP000318288">
    <property type="component" value="Unassembled WGS sequence"/>
</dbReference>
<comment type="caution">
    <text evidence="1">The sequence shown here is derived from an EMBL/GenBank/DDBJ whole genome shotgun (WGS) entry which is preliminary data.</text>
</comment>
<dbReference type="RefSeq" id="WP_186775257.1">
    <property type="nucleotide sequence ID" value="NZ_SJPW01000001.1"/>
</dbReference>